<comment type="caution">
    <text evidence="10">The sequence shown here is derived from an EMBL/GenBank/DDBJ whole genome shotgun (WGS) entry which is preliminary data.</text>
</comment>
<evidence type="ECO:0000256" key="7">
    <source>
        <dbReference type="ARBA" id="ARBA00048670"/>
    </source>
</evidence>
<dbReference type="InterPro" id="IPR054480">
    <property type="entry name" value="AHAS_small-like_ACT"/>
</dbReference>
<dbReference type="EMBL" id="ACZI02000002">
    <property type="protein sequence ID" value="EFV12767.1"/>
    <property type="molecule type" value="Genomic_DNA"/>
</dbReference>
<protein>
    <recommendedName>
        <fullName evidence="8">Acetolactate synthase small subunit</fullName>
        <shortName evidence="8">AHAS</shortName>
        <shortName evidence="8">ALS</shortName>
        <ecNumber evidence="8">2.2.1.6</ecNumber>
    </recommendedName>
    <alternativeName>
        <fullName evidence="8">Acetohydroxy-acid synthase small subunit</fullName>
    </alternativeName>
</protein>
<comment type="subunit">
    <text evidence="4 8">Dimer of large and small chains.</text>
</comment>
<comment type="pathway">
    <text evidence="1 8">Amino-acid biosynthesis; L-isoleucine biosynthesis; L-isoleucine from 2-oxobutanoate: step 1/4.</text>
</comment>
<sequence>MTATATPSETRILSILVEDKPGVLARVSSLFSRRGFNIDSLAVGPTEQPNISRMTVTVTVEEPVLEQIVKQLNKLVNVIKIVEHRVDSSVARELILLKVRADATVRSQVIEIANLFRAKVVDISSDTVVVEATGNQQKIEALLRVLDPLGVKEIVQSGVIALGRGSKPITAQNQRW</sequence>
<dbReference type="FunFam" id="3.30.70.1150:FF:000001">
    <property type="entry name" value="Acetolactate synthase small subunit"/>
    <property type="match status" value="1"/>
</dbReference>
<dbReference type="InterPro" id="IPR019455">
    <property type="entry name" value="Acetolactate_synth_ssu_C"/>
</dbReference>
<dbReference type="HOGENOM" id="CLU_055003_1_3_11"/>
<comment type="function">
    <text evidence="8">Catalyzes the conversion of 2 pyruvate molecules into acetolactate in the first common step of the biosynthetic pathway of the branched-amino acids such as leucine, isoleucine, and valine.</text>
</comment>
<evidence type="ECO:0000256" key="3">
    <source>
        <dbReference type="ARBA" id="ARBA00006341"/>
    </source>
</evidence>
<accession>E5XSA9</accession>
<evidence type="ECO:0000259" key="9">
    <source>
        <dbReference type="PROSITE" id="PS51671"/>
    </source>
</evidence>
<keyword evidence="8" id="KW-0808">Transferase</keyword>
<feature type="domain" description="ACT" evidence="9">
    <location>
        <begin position="12"/>
        <end position="86"/>
    </location>
</feature>
<organism evidence="10 11">
    <name type="scientific">Segniliparus rugosus (strain ATCC BAA-974 / DSM 45345 / CCUG 50838 / CIP 108380 / JCM 13579 / CDC 945)</name>
    <dbReference type="NCBI Taxonomy" id="679197"/>
    <lineage>
        <taxon>Bacteria</taxon>
        <taxon>Bacillati</taxon>
        <taxon>Actinomycetota</taxon>
        <taxon>Actinomycetes</taxon>
        <taxon>Mycobacteriales</taxon>
        <taxon>Segniliparaceae</taxon>
        <taxon>Segniliparus</taxon>
    </lineage>
</organism>
<dbReference type="STRING" id="679197.HMPREF9336_02381"/>
<dbReference type="AlphaFoldDB" id="E5XSA9"/>
<dbReference type="FunFam" id="3.30.70.260:FF:000001">
    <property type="entry name" value="Acetolactate synthase, small subunit"/>
    <property type="match status" value="1"/>
</dbReference>
<evidence type="ECO:0000256" key="2">
    <source>
        <dbReference type="ARBA" id="ARBA00005025"/>
    </source>
</evidence>
<keyword evidence="5 8" id="KW-0028">Amino-acid biosynthesis</keyword>
<dbReference type="PANTHER" id="PTHR30239:SF0">
    <property type="entry name" value="ACETOLACTATE SYNTHASE SMALL SUBUNIT 1, CHLOROPLASTIC"/>
    <property type="match status" value="1"/>
</dbReference>
<dbReference type="Pfam" id="PF22629">
    <property type="entry name" value="ACT_AHAS_ss"/>
    <property type="match status" value="1"/>
</dbReference>
<dbReference type="NCBIfam" id="TIGR00119">
    <property type="entry name" value="acolac_sm"/>
    <property type="match status" value="1"/>
</dbReference>
<dbReference type="SUPFAM" id="SSF55021">
    <property type="entry name" value="ACT-like"/>
    <property type="match status" value="2"/>
</dbReference>
<dbReference type="CDD" id="cd04878">
    <property type="entry name" value="ACT_AHAS"/>
    <property type="match status" value="1"/>
</dbReference>
<proteinExistence type="inferred from homology"/>
<evidence type="ECO:0000256" key="4">
    <source>
        <dbReference type="ARBA" id="ARBA00011744"/>
    </source>
</evidence>
<dbReference type="Gene3D" id="3.30.70.1150">
    <property type="entry name" value="ACT-like. Chain A, domain 2"/>
    <property type="match status" value="1"/>
</dbReference>
<dbReference type="GO" id="GO:0009097">
    <property type="term" value="P:isoleucine biosynthetic process"/>
    <property type="evidence" value="ECO:0007669"/>
    <property type="project" value="UniProtKB-UniRule"/>
</dbReference>
<dbReference type="InterPro" id="IPR039557">
    <property type="entry name" value="AHAS_ACT"/>
</dbReference>
<dbReference type="Pfam" id="PF10369">
    <property type="entry name" value="ALS_ss_C"/>
    <property type="match status" value="1"/>
</dbReference>
<reference evidence="10 11" key="1">
    <citation type="journal article" date="2011" name="Stand. Genomic Sci.">
        <title>High quality draft genome sequence of Segniliparus rugosus CDC 945(T)= (ATCC BAA-974(T)).</title>
        <authorList>
            <person name="Earl A.M."/>
            <person name="Desjardins C.A."/>
            <person name="Fitzgerald M.G."/>
            <person name="Arachchi H.M."/>
            <person name="Zeng Q."/>
            <person name="Mehta T."/>
            <person name="Griggs A."/>
            <person name="Birren B.W."/>
            <person name="Toney N.C."/>
            <person name="Carr J."/>
            <person name="Posey J."/>
            <person name="Butler W.R."/>
        </authorList>
    </citation>
    <scope>NUCLEOTIDE SEQUENCE [LARGE SCALE GENOMIC DNA]</scope>
    <source>
        <strain evidence="11">ATCC BAA-974 / DSM 45345 / CCUG 50838 / CIP 108380 / JCM 13579 / CDC 945</strain>
    </source>
</reference>
<comment type="pathway">
    <text evidence="2 8">Amino-acid biosynthesis; L-valine biosynthesis; L-valine from pyruvate: step 1/4.</text>
</comment>
<comment type="similarity">
    <text evidence="3 8">Belongs to the acetolactate synthase small subunit family.</text>
</comment>
<dbReference type="GO" id="GO:0009099">
    <property type="term" value="P:L-valine biosynthetic process"/>
    <property type="evidence" value="ECO:0007669"/>
    <property type="project" value="UniProtKB-UniRule"/>
</dbReference>
<dbReference type="EC" id="2.2.1.6" evidence="8"/>
<comment type="catalytic activity">
    <reaction evidence="7 8">
        <text>2 pyruvate + H(+) = (2S)-2-acetolactate + CO2</text>
        <dbReference type="Rhea" id="RHEA:25249"/>
        <dbReference type="ChEBI" id="CHEBI:15361"/>
        <dbReference type="ChEBI" id="CHEBI:15378"/>
        <dbReference type="ChEBI" id="CHEBI:16526"/>
        <dbReference type="ChEBI" id="CHEBI:58476"/>
        <dbReference type="EC" id="2.2.1.6"/>
    </reaction>
</comment>
<dbReference type="PROSITE" id="PS51671">
    <property type="entry name" value="ACT"/>
    <property type="match status" value="1"/>
</dbReference>
<name>E5XSA9_SEGRC</name>
<dbReference type="OrthoDB" id="9787365at2"/>
<dbReference type="UniPathway" id="UPA00049">
    <property type="reaction ID" value="UER00059"/>
</dbReference>
<evidence type="ECO:0000256" key="8">
    <source>
        <dbReference type="RuleBase" id="RU368092"/>
    </source>
</evidence>
<dbReference type="Gene3D" id="3.30.70.260">
    <property type="match status" value="1"/>
</dbReference>
<dbReference type="PANTHER" id="PTHR30239">
    <property type="entry name" value="ACETOLACTATE SYNTHASE SMALL SUBUNIT"/>
    <property type="match status" value="1"/>
</dbReference>
<evidence type="ECO:0000256" key="6">
    <source>
        <dbReference type="ARBA" id="ARBA00023304"/>
    </source>
</evidence>
<dbReference type="eggNOG" id="COG0440">
    <property type="taxonomic scope" value="Bacteria"/>
</dbReference>
<dbReference type="GO" id="GO:0005829">
    <property type="term" value="C:cytosol"/>
    <property type="evidence" value="ECO:0007669"/>
    <property type="project" value="TreeGrafter"/>
</dbReference>
<dbReference type="InterPro" id="IPR004789">
    <property type="entry name" value="Acetalactate_synth_ssu"/>
</dbReference>
<dbReference type="InterPro" id="IPR045865">
    <property type="entry name" value="ACT-like_dom_sf"/>
</dbReference>
<dbReference type="GO" id="GO:0003984">
    <property type="term" value="F:acetolactate synthase activity"/>
    <property type="evidence" value="ECO:0007669"/>
    <property type="project" value="UniProtKB-UniRule"/>
</dbReference>
<dbReference type="Proteomes" id="UP000004816">
    <property type="component" value="Unassembled WGS sequence"/>
</dbReference>
<dbReference type="GO" id="GO:1990610">
    <property type="term" value="F:acetolactate synthase regulator activity"/>
    <property type="evidence" value="ECO:0007669"/>
    <property type="project" value="UniProtKB-UniRule"/>
</dbReference>
<dbReference type="RefSeq" id="WP_007470659.1">
    <property type="nucleotide sequence ID" value="NZ_KI391953.1"/>
</dbReference>
<keyword evidence="11" id="KW-1185">Reference proteome</keyword>
<evidence type="ECO:0000313" key="10">
    <source>
        <dbReference type="EMBL" id="EFV12767.1"/>
    </source>
</evidence>
<dbReference type="InterPro" id="IPR027271">
    <property type="entry name" value="Acetolactate_synth/TF_NikR_C"/>
</dbReference>
<evidence type="ECO:0000256" key="1">
    <source>
        <dbReference type="ARBA" id="ARBA00004974"/>
    </source>
</evidence>
<dbReference type="InterPro" id="IPR002912">
    <property type="entry name" value="ACT_dom"/>
</dbReference>
<keyword evidence="6 8" id="KW-0100">Branched-chain amino acid biosynthesis</keyword>
<evidence type="ECO:0000313" key="11">
    <source>
        <dbReference type="Proteomes" id="UP000004816"/>
    </source>
</evidence>
<dbReference type="NCBIfam" id="NF008864">
    <property type="entry name" value="PRK11895.1"/>
    <property type="match status" value="1"/>
</dbReference>
<gene>
    <name evidence="10" type="ORF">HMPREF9336_02381</name>
</gene>
<evidence type="ECO:0000256" key="5">
    <source>
        <dbReference type="ARBA" id="ARBA00022605"/>
    </source>
</evidence>
<dbReference type="UniPathway" id="UPA00047">
    <property type="reaction ID" value="UER00055"/>
</dbReference>